<proteinExistence type="predicted"/>
<sequence length="85" mass="8927">MGAHAARTCCALATAESLRKVHLTYAIDSSCSCHICATIIIIITSTTSSITMQSEKLEAGRNGDDKVSKAAHTPVAVRRKSHASA</sequence>
<comment type="caution">
    <text evidence="2">The sequence shown here is derived from an EMBL/GenBank/DDBJ whole genome shotgun (WGS) entry which is preliminary data.</text>
</comment>
<evidence type="ECO:0000313" key="2">
    <source>
        <dbReference type="EMBL" id="KAF6819719.1"/>
    </source>
</evidence>
<organism evidence="2 3">
    <name type="scientific">Colletotrichum sojae</name>
    <dbReference type="NCBI Taxonomy" id="2175907"/>
    <lineage>
        <taxon>Eukaryota</taxon>
        <taxon>Fungi</taxon>
        <taxon>Dikarya</taxon>
        <taxon>Ascomycota</taxon>
        <taxon>Pezizomycotina</taxon>
        <taxon>Sordariomycetes</taxon>
        <taxon>Hypocreomycetidae</taxon>
        <taxon>Glomerellales</taxon>
        <taxon>Glomerellaceae</taxon>
        <taxon>Colletotrichum</taxon>
        <taxon>Colletotrichum orchidearum species complex</taxon>
    </lineage>
</organism>
<dbReference type="EMBL" id="WIGN01000008">
    <property type="protein sequence ID" value="KAF6819719.1"/>
    <property type="molecule type" value="Genomic_DNA"/>
</dbReference>
<gene>
    <name evidence="2" type="ORF">CSOJ01_01126</name>
</gene>
<name>A0A8H6JUS2_9PEZI</name>
<accession>A0A8H6JUS2</accession>
<keyword evidence="3" id="KW-1185">Reference proteome</keyword>
<dbReference type="AlphaFoldDB" id="A0A8H6JUS2"/>
<dbReference type="Proteomes" id="UP000652219">
    <property type="component" value="Unassembled WGS sequence"/>
</dbReference>
<feature type="compositionally biased region" description="Basic and acidic residues" evidence="1">
    <location>
        <begin position="55"/>
        <end position="68"/>
    </location>
</feature>
<evidence type="ECO:0000256" key="1">
    <source>
        <dbReference type="SAM" id="MobiDB-lite"/>
    </source>
</evidence>
<reference evidence="2 3" key="1">
    <citation type="journal article" date="2020" name="Phytopathology">
        <title>Genome Sequence Resources of Colletotrichum truncatum, C. plurivorum, C. musicola, and C. sojae: Four Species Pathogenic to Soybean (Glycine max).</title>
        <authorList>
            <person name="Rogerio F."/>
            <person name="Boufleur T.R."/>
            <person name="Ciampi-Guillardi M."/>
            <person name="Sukno S.A."/>
            <person name="Thon M.R."/>
            <person name="Massola Junior N.S."/>
            <person name="Baroncelli R."/>
        </authorList>
    </citation>
    <scope>NUCLEOTIDE SEQUENCE [LARGE SCALE GENOMIC DNA]</scope>
    <source>
        <strain evidence="2 3">LFN0009</strain>
    </source>
</reference>
<evidence type="ECO:0000313" key="3">
    <source>
        <dbReference type="Proteomes" id="UP000652219"/>
    </source>
</evidence>
<protein>
    <submittedName>
        <fullName evidence="2">Uncharacterized protein</fullName>
    </submittedName>
</protein>
<feature type="region of interest" description="Disordered" evidence="1">
    <location>
        <begin position="55"/>
        <end position="85"/>
    </location>
</feature>